<name>A0A8H7RWG0_9FUNG</name>
<proteinExistence type="predicted"/>
<dbReference type="GO" id="GO:0005777">
    <property type="term" value="C:peroxisome"/>
    <property type="evidence" value="ECO:0007669"/>
    <property type="project" value="UniProtKB-SubCell"/>
</dbReference>
<sequence length="274" mass="30485">MSIPKFDNLEITTFPSGVCEIAFNRPKVLNAFSAELYKNWLDALTWASTSKLVKVVVLTGRGRFFSSGKALERPDFSPEGIAKSTARRQTVKSLVDQLIEFPKLLIAAVNGPAYGFAVTHLALCDVVYTVPHATFTTPFMKLGFSAEGCSSYLFPMIMGRSRANEMLLMGRTFSAQEAIESNLVSRSYPAENFRQTILGLAEDAAKFSADALATTKKLSRDPERDLLLRVNAEETIRLNERQNSKDSIETVIRFAEEAERKRAEKAAKKQQSKL</sequence>
<dbReference type="GO" id="GO:0004165">
    <property type="term" value="F:delta(3)-delta(2)-enoyl-CoA isomerase activity"/>
    <property type="evidence" value="ECO:0007669"/>
    <property type="project" value="UniProtKB-ARBA"/>
</dbReference>
<keyword evidence="5" id="KW-1185">Reference proteome</keyword>
<evidence type="ECO:0000313" key="4">
    <source>
        <dbReference type="EMBL" id="KAG2219074.1"/>
    </source>
</evidence>
<evidence type="ECO:0000313" key="5">
    <source>
        <dbReference type="Proteomes" id="UP000646827"/>
    </source>
</evidence>
<accession>A0A8H7RWG0</accession>
<dbReference type="CDD" id="cd06558">
    <property type="entry name" value="crotonase-like"/>
    <property type="match status" value="1"/>
</dbReference>
<evidence type="ECO:0000256" key="3">
    <source>
        <dbReference type="ARBA" id="ARBA00023235"/>
    </source>
</evidence>
<dbReference type="AlphaFoldDB" id="A0A8H7RWG0"/>
<dbReference type="Gene3D" id="1.10.12.10">
    <property type="entry name" value="Lyase 2-enoyl-coa Hydratase, Chain A, domain 2"/>
    <property type="match status" value="1"/>
</dbReference>
<dbReference type="OrthoDB" id="448450at2759"/>
<comment type="subcellular location">
    <subcellularLocation>
        <location evidence="1">Peroxisome</location>
    </subcellularLocation>
</comment>
<keyword evidence="3" id="KW-0413">Isomerase</keyword>
<dbReference type="InterPro" id="IPR029045">
    <property type="entry name" value="ClpP/crotonase-like_dom_sf"/>
</dbReference>
<dbReference type="EMBL" id="JAEPRB010000196">
    <property type="protein sequence ID" value="KAG2219074.1"/>
    <property type="molecule type" value="Genomic_DNA"/>
</dbReference>
<dbReference type="Proteomes" id="UP000646827">
    <property type="component" value="Unassembled WGS sequence"/>
</dbReference>
<gene>
    <name evidence="4" type="ORF">INT45_000357</name>
</gene>
<keyword evidence="2" id="KW-0576">Peroxisome</keyword>
<reference evidence="4 5" key="1">
    <citation type="submission" date="2020-12" db="EMBL/GenBank/DDBJ databases">
        <title>Metabolic potential, ecology and presence of endohyphal bacteria is reflected in genomic diversity of Mucoromycotina.</title>
        <authorList>
            <person name="Muszewska A."/>
            <person name="Okrasinska A."/>
            <person name="Steczkiewicz K."/>
            <person name="Drgas O."/>
            <person name="Orlowska M."/>
            <person name="Perlinska-Lenart U."/>
            <person name="Aleksandrzak-Piekarczyk T."/>
            <person name="Szatraj K."/>
            <person name="Zielenkiewicz U."/>
            <person name="Pilsyk S."/>
            <person name="Malc E."/>
            <person name="Mieczkowski P."/>
            <person name="Kruszewska J.S."/>
            <person name="Biernat P."/>
            <person name="Pawlowska J."/>
        </authorList>
    </citation>
    <scope>NUCLEOTIDE SEQUENCE [LARGE SCALE GENOMIC DNA]</scope>
    <source>
        <strain evidence="4 5">CBS 142.35</strain>
    </source>
</reference>
<comment type="caution">
    <text evidence="4">The sequence shown here is derived from an EMBL/GenBank/DDBJ whole genome shotgun (WGS) entry which is preliminary data.</text>
</comment>
<dbReference type="SUPFAM" id="SSF52096">
    <property type="entry name" value="ClpP/crotonase"/>
    <property type="match status" value="1"/>
</dbReference>
<evidence type="ECO:0000256" key="2">
    <source>
        <dbReference type="ARBA" id="ARBA00023140"/>
    </source>
</evidence>
<dbReference type="InterPro" id="IPR014748">
    <property type="entry name" value="Enoyl-CoA_hydra_C"/>
</dbReference>
<dbReference type="InterPro" id="IPR051053">
    <property type="entry name" value="ECH/Chromodomain_protein"/>
</dbReference>
<dbReference type="InterPro" id="IPR001753">
    <property type="entry name" value="Enoyl-CoA_hydra/iso"/>
</dbReference>
<protein>
    <submittedName>
        <fullName evidence="4">Uncharacterized protein</fullName>
    </submittedName>
</protein>
<dbReference type="Pfam" id="PF00378">
    <property type="entry name" value="ECH_1"/>
    <property type="match status" value="1"/>
</dbReference>
<dbReference type="PANTHER" id="PTHR43684:SF1">
    <property type="entry name" value="ENOYL-COA DELTA ISOMERASE 2"/>
    <property type="match status" value="1"/>
</dbReference>
<dbReference type="Gene3D" id="3.90.226.10">
    <property type="entry name" value="2-enoyl-CoA Hydratase, Chain A, domain 1"/>
    <property type="match status" value="1"/>
</dbReference>
<organism evidence="4 5">
    <name type="scientific">Circinella minor</name>
    <dbReference type="NCBI Taxonomy" id="1195481"/>
    <lineage>
        <taxon>Eukaryota</taxon>
        <taxon>Fungi</taxon>
        <taxon>Fungi incertae sedis</taxon>
        <taxon>Mucoromycota</taxon>
        <taxon>Mucoromycotina</taxon>
        <taxon>Mucoromycetes</taxon>
        <taxon>Mucorales</taxon>
        <taxon>Lichtheimiaceae</taxon>
        <taxon>Circinella</taxon>
    </lineage>
</organism>
<evidence type="ECO:0000256" key="1">
    <source>
        <dbReference type="ARBA" id="ARBA00004275"/>
    </source>
</evidence>
<dbReference type="PANTHER" id="PTHR43684">
    <property type="match status" value="1"/>
</dbReference>